<accession>A0ACA9MBC2</accession>
<feature type="non-terminal residue" evidence="1">
    <location>
        <position position="186"/>
    </location>
</feature>
<comment type="caution">
    <text evidence="1">The sequence shown here is derived from an EMBL/GenBank/DDBJ whole genome shotgun (WGS) entry which is preliminary data.</text>
</comment>
<dbReference type="Proteomes" id="UP000789366">
    <property type="component" value="Unassembled WGS sequence"/>
</dbReference>
<sequence length="186" mass="21247">MVLERFNYLFAYNCDFSQLFNFSLCLTCHSQYNHTKKGFDDTGFSSATTSVTNYDKKSNKNTDVFLAINVSNDDFDLTDSILSEEDNFGIFQDSLVKHIQICINGDNFNKDNIQVFYKINVYAIIQVLQLQLPHIVALSSGSISSCKEFFKKLDKNYNDNSNGAYLDLISIFEEERITVNAIKDLS</sequence>
<dbReference type="EMBL" id="CAJVPW010007234">
    <property type="protein sequence ID" value="CAG8578547.1"/>
    <property type="molecule type" value="Genomic_DNA"/>
</dbReference>
<evidence type="ECO:0000313" key="1">
    <source>
        <dbReference type="EMBL" id="CAG8578547.1"/>
    </source>
</evidence>
<keyword evidence="2" id="KW-1185">Reference proteome</keyword>
<evidence type="ECO:0000313" key="2">
    <source>
        <dbReference type="Proteomes" id="UP000789366"/>
    </source>
</evidence>
<gene>
    <name evidence="1" type="ORF">SPELUC_LOCUS6272</name>
</gene>
<organism evidence="1 2">
    <name type="scientific">Cetraspora pellucida</name>
    <dbReference type="NCBI Taxonomy" id="1433469"/>
    <lineage>
        <taxon>Eukaryota</taxon>
        <taxon>Fungi</taxon>
        <taxon>Fungi incertae sedis</taxon>
        <taxon>Mucoromycota</taxon>
        <taxon>Glomeromycotina</taxon>
        <taxon>Glomeromycetes</taxon>
        <taxon>Diversisporales</taxon>
        <taxon>Gigasporaceae</taxon>
        <taxon>Cetraspora</taxon>
    </lineage>
</organism>
<protein>
    <submittedName>
        <fullName evidence="1">12746_t:CDS:1</fullName>
    </submittedName>
</protein>
<name>A0ACA9MBC2_9GLOM</name>
<reference evidence="1" key="1">
    <citation type="submission" date="2021-06" db="EMBL/GenBank/DDBJ databases">
        <authorList>
            <person name="Kallberg Y."/>
            <person name="Tangrot J."/>
            <person name="Rosling A."/>
        </authorList>
    </citation>
    <scope>NUCLEOTIDE SEQUENCE</scope>
    <source>
        <strain evidence="1">28 12/20/2015</strain>
    </source>
</reference>
<proteinExistence type="predicted"/>